<keyword evidence="5 8" id="KW-0863">Zinc-finger</keyword>
<dbReference type="PROSITE" id="PS50157">
    <property type="entry name" value="ZINC_FINGER_C2H2_2"/>
    <property type="match status" value="3"/>
</dbReference>
<evidence type="ECO:0000256" key="3">
    <source>
        <dbReference type="ARBA" id="ARBA00022723"/>
    </source>
</evidence>
<feature type="domain" description="C2H2-type" evidence="9">
    <location>
        <begin position="299"/>
        <end position="326"/>
    </location>
</feature>
<keyword evidence="4" id="KW-0677">Repeat</keyword>
<dbReference type="FunFam" id="3.30.160.60:FF:000557">
    <property type="entry name" value="zinc finger and SCAN domain-containing protein 29"/>
    <property type="match status" value="1"/>
</dbReference>
<reference evidence="11" key="1">
    <citation type="submission" date="2025-08" db="UniProtKB">
        <authorList>
            <consortium name="RefSeq"/>
        </authorList>
    </citation>
    <scope>IDENTIFICATION</scope>
    <source>
        <tissue evidence="11">Sperm</tissue>
    </source>
</reference>
<dbReference type="InterPro" id="IPR013087">
    <property type="entry name" value="Znf_C2H2_type"/>
</dbReference>
<evidence type="ECO:0000259" key="9">
    <source>
        <dbReference type="PROSITE" id="PS50157"/>
    </source>
</evidence>
<dbReference type="KEGG" id="pmrn:116943002"/>
<protein>
    <submittedName>
        <fullName evidence="11">Zinc finger protein 282-like isoform X1</fullName>
    </submittedName>
</protein>
<keyword evidence="10" id="KW-1185">Reference proteome</keyword>
<dbReference type="FunFam" id="3.30.160.60:FF:000281">
    <property type="entry name" value="Zinc finger protein 558 isoform X1"/>
    <property type="match status" value="1"/>
</dbReference>
<dbReference type="Gene3D" id="3.30.160.60">
    <property type="entry name" value="Classic Zinc Finger"/>
    <property type="match status" value="3"/>
</dbReference>
<dbReference type="AlphaFoldDB" id="A0AAJ7T5C2"/>
<evidence type="ECO:0000256" key="2">
    <source>
        <dbReference type="ARBA" id="ARBA00006991"/>
    </source>
</evidence>
<keyword evidence="3" id="KW-0479">Metal-binding</keyword>
<evidence type="ECO:0000256" key="6">
    <source>
        <dbReference type="ARBA" id="ARBA00022833"/>
    </source>
</evidence>
<gene>
    <name evidence="11" type="primary">LOC116943002</name>
</gene>
<evidence type="ECO:0000313" key="10">
    <source>
        <dbReference type="Proteomes" id="UP001318040"/>
    </source>
</evidence>
<evidence type="ECO:0000256" key="5">
    <source>
        <dbReference type="ARBA" id="ARBA00022771"/>
    </source>
</evidence>
<evidence type="ECO:0000256" key="1">
    <source>
        <dbReference type="ARBA" id="ARBA00004123"/>
    </source>
</evidence>
<feature type="domain" description="C2H2-type" evidence="9">
    <location>
        <begin position="271"/>
        <end position="298"/>
    </location>
</feature>
<dbReference type="GO" id="GO:0008270">
    <property type="term" value="F:zinc ion binding"/>
    <property type="evidence" value="ECO:0007669"/>
    <property type="project" value="UniProtKB-KW"/>
</dbReference>
<dbReference type="FunFam" id="3.30.160.60:FF:001498">
    <property type="entry name" value="Zinc finger protein 404"/>
    <property type="match status" value="1"/>
</dbReference>
<sequence>MACAAVLEPSGDFPAWLETQGVNAEVARAMDSELGIRDYGVLRACVGDGLVRAELLATARDRLPFGFYAVLRQVVKALRGAEPHDGAGTPRWDDAAAASPGDLTLGGLVEVLLTLFSGLSRELLLSARRLGGDGGGDGGGEVCGDNANGDVPCEGVAELGLEIIDDEEEQSRRNEENVDGSLYGESAGNHFGFIIEDVTSLQGPAALRPSITAAAASAAATRARRRARLHPSSAPPRLQARPYHCDECGRTFTQSCHLKTHVRTHTGERPYRCEVCGRAFRQTCHLKEHRRTHTGERPYRCDVCGRTFSFRSNLRTHVRLHDREAVVSKGVAPGVAM</sequence>
<dbReference type="PROSITE" id="PS00028">
    <property type="entry name" value="ZINC_FINGER_C2H2_1"/>
    <property type="match status" value="3"/>
</dbReference>
<dbReference type="Pfam" id="PF00096">
    <property type="entry name" value="zf-C2H2"/>
    <property type="match status" value="3"/>
</dbReference>
<evidence type="ECO:0000256" key="8">
    <source>
        <dbReference type="PROSITE-ProRule" id="PRU00042"/>
    </source>
</evidence>
<dbReference type="RefSeq" id="XP_032811479.1">
    <property type="nucleotide sequence ID" value="XM_032955588.1"/>
</dbReference>
<comment type="similarity">
    <text evidence="2">Belongs to the krueppel C2H2-type zinc-finger protein family.</text>
</comment>
<accession>A0AAJ7T5C2</accession>
<organism evidence="10 11">
    <name type="scientific">Petromyzon marinus</name>
    <name type="common">Sea lamprey</name>
    <dbReference type="NCBI Taxonomy" id="7757"/>
    <lineage>
        <taxon>Eukaryota</taxon>
        <taxon>Metazoa</taxon>
        <taxon>Chordata</taxon>
        <taxon>Craniata</taxon>
        <taxon>Vertebrata</taxon>
        <taxon>Cyclostomata</taxon>
        <taxon>Hyperoartia</taxon>
        <taxon>Petromyzontiformes</taxon>
        <taxon>Petromyzontidae</taxon>
        <taxon>Petromyzon</taxon>
    </lineage>
</organism>
<proteinExistence type="inferred from homology"/>
<dbReference type="SUPFAM" id="SSF57667">
    <property type="entry name" value="beta-beta-alpha zinc fingers"/>
    <property type="match status" value="2"/>
</dbReference>
<dbReference type="Proteomes" id="UP001318040">
    <property type="component" value="Chromosome 1"/>
</dbReference>
<dbReference type="SMART" id="SM00355">
    <property type="entry name" value="ZnF_C2H2"/>
    <property type="match status" value="3"/>
</dbReference>
<name>A0AAJ7T5C2_PETMA</name>
<keyword evidence="6" id="KW-0862">Zinc</keyword>
<dbReference type="PANTHER" id="PTHR23235">
    <property type="entry name" value="KRUEPPEL-LIKE TRANSCRIPTION FACTOR"/>
    <property type="match status" value="1"/>
</dbReference>
<comment type="subcellular location">
    <subcellularLocation>
        <location evidence="1">Nucleus</location>
    </subcellularLocation>
</comment>
<keyword evidence="7" id="KW-0539">Nucleus</keyword>
<feature type="domain" description="C2H2-type" evidence="9">
    <location>
        <begin position="243"/>
        <end position="270"/>
    </location>
</feature>
<evidence type="ECO:0000313" key="11">
    <source>
        <dbReference type="RefSeq" id="XP_032811479.1"/>
    </source>
</evidence>
<dbReference type="InterPro" id="IPR036236">
    <property type="entry name" value="Znf_C2H2_sf"/>
</dbReference>
<evidence type="ECO:0000256" key="7">
    <source>
        <dbReference type="ARBA" id="ARBA00023242"/>
    </source>
</evidence>
<evidence type="ECO:0000256" key="4">
    <source>
        <dbReference type="ARBA" id="ARBA00022737"/>
    </source>
</evidence>
<dbReference type="GO" id="GO:0005634">
    <property type="term" value="C:nucleus"/>
    <property type="evidence" value="ECO:0007669"/>
    <property type="project" value="UniProtKB-SubCell"/>
</dbReference>